<gene>
    <name evidence="2" type="ORF">BRADI_3g20796v3</name>
</gene>
<organism evidence="2">
    <name type="scientific">Brachypodium distachyon</name>
    <name type="common">Purple false brome</name>
    <name type="synonym">Trachynia distachya</name>
    <dbReference type="NCBI Taxonomy" id="15368"/>
    <lineage>
        <taxon>Eukaryota</taxon>
        <taxon>Viridiplantae</taxon>
        <taxon>Streptophyta</taxon>
        <taxon>Embryophyta</taxon>
        <taxon>Tracheophyta</taxon>
        <taxon>Spermatophyta</taxon>
        <taxon>Magnoliopsida</taxon>
        <taxon>Liliopsida</taxon>
        <taxon>Poales</taxon>
        <taxon>Poaceae</taxon>
        <taxon>BOP clade</taxon>
        <taxon>Pooideae</taxon>
        <taxon>Stipodae</taxon>
        <taxon>Brachypodieae</taxon>
        <taxon>Brachypodium</taxon>
    </lineage>
</organism>
<keyword evidence="4" id="KW-1185">Reference proteome</keyword>
<evidence type="ECO:0000313" key="3">
    <source>
        <dbReference type="EnsemblPlants" id="PNT67095"/>
    </source>
</evidence>
<sequence>MGMGEVVIVSFHDRTRPKPKESRASERSGEISHVLALIRTWWCGAFFDVSGKKTSICFYMIFLFSILPVFSNTMLLSCRCTNLSQ</sequence>
<proteinExistence type="predicted"/>
<dbReference type="Gramene" id="PNT67095">
    <property type="protein sequence ID" value="PNT67095"/>
    <property type="gene ID" value="BRADI_3g20796v3"/>
</dbReference>
<reference evidence="3" key="3">
    <citation type="submission" date="2018-08" db="UniProtKB">
        <authorList>
            <consortium name="EnsemblPlants"/>
        </authorList>
    </citation>
    <scope>IDENTIFICATION</scope>
    <source>
        <strain evidence="3">cv. Bd21</strain>
    </source>
</reference>
<evidence type="ECO:0000313" key="2">
    <source>
        <dbReference type="EMBL" id="PNT67095.1"/>
    </source>
</evidence>
<accession>A0A2K2CYI7</accession>
<dbReference type="InParanoid" id="A0A2K2CYI7"/>
<protein>
    <submittedName>
        <fullName evidence="2 3">Uncharacterized protein</fullName>
    </submittedName>
</protein>
<dbReference type="Proteomes" id="UP000008810">
    <property type="component" value="Chromosome 3"/>
</dbReference>
<dbReference type="EMBL" id="CM000882">
    <property type="protein sequence ID" value="PNT67095.1"/>
    <property type="molecule type" value="Genomic_DNA"/>
</dbReference>
<dbReference type="AlphaFoldDB" id="A0A2K2CYI7"/>
<keyword evidence="1" id="KW-0472">Membrane</keyword>
<feature type="transmembrane region" description="Helical" evidence="1">
    <location>
        <begin position="56"/>
        <end position="76"/>
    </location>
</feature>
<evidence type="ECO:0000313" key="4">
    <source>
        <dbReference type="Proteomes" id="UP000008810"/>
    </source>
</evidence>
<evidence type="ECO:0000256" key="1">
    <source>
        <dbReference type="SAM" id="Phobius"/>
    </source>
</evidence>
<keyword evidence="1" id="KW-0812">Transmembrane</keyword>
<keyword evidence="1" id="KW-1133">Transmembrane helix</keyword>
<reference evidence="2" key="2">
    <citation type="submission" date="2017-06" db="EMBL/GenBank/DDBJ databases">
        <title>WGS assembly of Brachypodium distachyon.</title>
        <authorList>
            <consortium name="The International Brachypodium Initiative"/>
            <person name="Lucas S."/>
            <person name="Harmon-Smith M."/>
            <person name="Lail K."/>
            <person name="Tice H."/>
            <person name="Grimwood J."/>
            <person name="Bruce D."/>
            <person name="Barry K."/>
            <person name="Shu S."/>
            <person name="Lindquist E."/>
            <person name="Wang M."/>
            <person name="Pitluck S."/>
            <person name="Vogel J.P."/>
            <person name="Garvin D.F."/>
            <person name="Mockler T.C."/>
            <person name="Schmutz J."/>
            <person name="Rokhsar D."/>
            <person name="Bevan M.W."/>
        </authorList>
    </citation>
    <scope>NUCLEOTIDE SEQUENCE</scope>
    <source>
        <strain evidence="2">Bd21</strain>
    </source>
</reference>
<reference evidence="2 3" key="1">
    <citation type="journal article" date="2010" name="Nature">
        <title>Genome sequencing and analysis of the model grass Brachypodium distachyon.</title>
        <authorList>
            <consortium name="International Brachypodium Initiative"/>
        </authorList>
    </citation>
    <scope>NUCLEOTIDE SEQUENCE [LARGE SCALE GENOMIC DNA]</scope>
    <source>
        <strain evidence="2 3">Bd21</strain>
    </source>
</reference>
<name>A0A2K2CYI7_BRADI</name>
<dbReference type="EnsemblPlants" id="PNT67095">
    <property type="protein sequence ID" value="PNT67095"/>
    <property type="gene ID" value="BRADI_3g20796v3"/>
</dbReference>